<evidence type="ECO:0000256" key="5">
    <source>
        <dbReference type="ARBA" id="ARBA00022553"/>
    </source>
</evidence>
<dbReference type="PROSITE" id="PS50885">
    <property type="entry name" value="HAMP"/>
    <property type="match status" value="1"/>
</dbReference>
<evidence type="ECO:0000256" key="9">
    <source>
        <dbReference type="ARBA" id="ARBA00022840"/>
    </source>
</evidence>
<feature type="domain" description="HAMP" evidence="12">
    <location>
        <begin position="269"/>
        <end position="323"/>
    </location>
</feature>
<accession>A0A175RDE5</accession>
<evidence type="ECO:0000313" key="14">
    <source>
        <dbReference type="Proteomes" id="UP000078272"/>
    </source>
</evidence>
<feature type="transmembrane region" description="Helical" evidence="10">
    <location>
        <begin position="251"/>
        <end position="271"/>
    </location>
</feature>
<dbReference type="InterPro" id="IPR036097">
    <property type="entry name" value="HisK_dim/P_sf"/>
</dbReference>
<keyword evidence="8" id="KW-0418">Kinase</keyword>
<reference evidence="13 14" key="1">
    <citation type="journal article" date="2016" name="Front. Microbiol.">
        <title>Genomic Resource of Rice Seed Associated Bacteria.</title>
        <authorList>
            <person name="Midha S."/>
            <person name="Bansal K."/>
            <person name="Sharma S."/>
            <person name="Kumar N."/>
            <person name="Patil P.P."/>
            <person name="Chaudhry V."/>
            <person name="Patil P.B."/>
        </authorList>
    </citation>
    <scope>NUCLEOTIDE SEQUENCE [LARGE SCALE GENOMIC DNA]</scope>
    <source>
        <strain evidence="13 14">NS226</strain>
    </source>
</reference>
<dbReference type="GO" id="GO:0000155">
    <property type="term" value="F:phosphorelay sensor kinase activity"/>
    <property type="evidence" value="ECO:0007669"/>
    <property type="project" value="InterPro"/>
</dbReference>
<gene>
    <name evidence="13" type="ORF">NS226_05180</name>
</gene>
<keyword evidence="10" id="KW-0472">Membrane</keyword>
<sequence length="534" mass="57449">MRRVTPQPKWRPKLSLVVGTMLLAVLSLPLGSLVLFRFYENQLVRQTEAELIAQGAALGAAFGEQVREAPAMATLPVVPLPAPAQARVADGDANADEGRYHPIEPALDLATDPVLPPRPDARPANGLSPLAAEGQRMAGILAATQRSTLTGFRLLDPWGTVIAGGAEVGASLSDVPEIREAMAGRYRSVLRQRISSEPDPPLYSISRGTRLRVFVAMPIRVGDRLAGVLYLSRTPSNILRHLYVERGKLALAGLAVGGATLAIALVFMRAIGRPIYELRRRTARIAAGEAGALQPLRRHGTREMAELSEAFLDMARRLERRSEAVRIFATHLSHELKSPLTAIRGAAELVRDEGPEMPETTRRRFLDNILADTHRLGVLVQRLIELTRAENVDPTDECSSVAEVLAHLSRTPLAVDLPEGGETRLAISQEALGIVLTNLLDNASRHGATRISIAVSRRGALAVVQLRDDGTGVSPANRDKIFQPFFTTRRESGGTGLGLGIVVALLTAHHGSIRLDETAVGAGFTIELPIGAEG</sequence>
<dbReference type="AlphaFoldDB" id="A0A175RDE5"/>
<dbReference type="SUPFAM" id="SSF47384">
    <property type="entry name" value="Homodimeric domain of signal transducing histidine kinase"/>
    <property type="match status" value="1"/>
</dbReference>
<dbReference type="Proteomes" id="UP000078272">
    <property type="component" value="Unassembled WGS sequence"/>
</dbReference>
<evidence type="ECO:0000256" key="3">
    <source>
        <dbReference type="ARBA" id="ARBA00012438"/>
    </source>
</evidence>
<keyword evidence="7" id="KW-0547">Nucleotide-binding</keyword>
<comment type="caution">
    <text evidence="13">The sequence shown here is derived from an EMBL/GenBank/DDBJ whole genome shotgun (WGS) entry which is preliminary data.</text>
</comment>
<dbReference type="Pfam" id="PF02518">
    <property type="entry name" value="HATPase_c"/>
    <property type="match status" value="1"/>
</dbReference>
<name>A0A175RDE5_9HYPH</name>
<dbReference type="Gene3D" id="3.30.565.10">
    <property type="entry name" value="Histidine kinase-like ATPase, C-terminal domain"/>
    <property type="match status" value="1"/>
</dbReference>
<evidence type="ECO:0000256" key="6">
    <source>
        <dbReference type="ARBA" id="ARBA00022679"/>
    </source>
</evidence>
<keyword evidence="9" id="KW-0067">ATP-binding</keyword>
<keyword evidence="6" id="KW-0808">Transferase</keyword>
<dbReference type="PROSITE" id="PS50109">
    <property type="entry name" value="HIS_KIN"/>
    <property type="match status" value="1"/>
</dbReference>
<evidence type="ECO:0000313" key="13">
    <source>
        <dbReference type="EMBL" id="KTQ97119.1"/>
    </source>
</evidence>
<evidence type="ECO:0000256" key="7">
    <source>
        <dbReference type="ARBA" id="ARBA00022741"/>
    </source>
</evidence>
<dbReference type="InterPro" id="IPR003594">
    <property type="entry name" value="HATPase_dom"/>
</dbReference>
<dbReference type="PATRIC" id="fig|401562.3.peg.274"/>
<dbReference type="InterPro" id="IPR005467">
    <property type="entry name" value="His_kinase_dom"/>
</dbReference>
<evidence type="ECO:0000259" key="11">
    <source>
        <dbReference type="PROSITE" id="PS50109"/>
    </source>
</evidence>
<dbReference type="CDD" id="cd00082">
    <property type="entry name" value="HisKA"/>
    <property type="match status" value="1"/>
</dbReference>
<evidence type="ECO:0000259" key="12">
    <source>
        <dbReference type="PROSITE" id="PS50885"/>
    </source>
</evidence>
<dbReference type="Gene3D" id="6.10.340.10">
    <property type="match status" value="1"/>
</dbReference>
<dbReference type="InterPro" id="IPR004358">
    <property type="entry name" value="Sig_transdc_His_kin-like_C"/>
</dbReference>
<feature type="domain" description="Histidine kinase" evidence="11">
    <location>
        <begin position="331"/>
        <end position="532"/>
    </location>
</feature>
<dbReference type="PRINTS" id="PR00344">
    <property type="entry name" value="BCTRLSENSOR"/>
</dbReference>
<dbReference type="Gene3D" id="1.10.287.130">
    <property type="match status" value="1"/>
</dbReference>
<proteinExistence type="predicted"/>
<keyword evidence="5" id="KW-0597">Phosphoprotein</keyword>
<protein>
    <recommendedName>
        <fullName evidence="3">histidine kinase</fullName>
        <ecNumber evidence="3">2.7.13.3</ecNumber>
    </recommendedName>
</protein>
<feature type="transmembrane region" description="Helical" evidence="10">
    <location>
        <begin position="14"/>
        <end position="36"/>
    </location>
</feature>
<keyword evidence="10" id="KW-1133">Transmembrane helix</keyword>
<dbReference type="InterPro" id="IPR036890">
    <property type="entry name" value="HATPase_C_sf"/>
</dbReference>
<evidence type="ECO:0000256" key="10">
    <source>
        <dbReference type="SAM" id="Phobius"/>
    </source>
</evidence>
<evidence type="ECO:0000256" key="2">
    <source>
        <dbReference type="ARBA" id="ARBA00004651"/>
    </source>
</evidence>
<dbReference type="EMBL" id="LDPZ01000011">
    <property type="protein sequence ID" value="KTQ97119.1"/>
    <property type="molecule type" value="Genomic_DNA"/>
</dbReference>
<dbReference type="Pfam" id="PF00512">
    <property type="entry name" value="HisKA"/>
    <property type="match status" value="1"/>
</dbReference>
<dbReference type="SMART" id="SM00387">
    <property type="entry name" value="HATPase_c"/>
    <property type="match status" value="1"/>
</dbReference>
<dbReference type="SUPFAM" id="SSF55874">
    <property type="entry name" value="ATPase domain of HSP90 chaperone/DNA topoisomerase II/histidine kinase"/>
    <property type="match status" value="1"/>
</dbReference>
<dbReference type="SMART" id="SM00388">
    <property type="entry name" value="HisKA"/>
    <property type="match status" value="1"/>
</dbReference>
<keyword evidence="10" id="KW-0812">Transmembrane</keyword>
<dbReference type="InterPro" id="IPR003661">
    <property type="entry name" value="HisK_dim/P_dom"/>
</dbReference>
<comment type="catalytic activity">
    <reaction evidence="1">
        <text>ATP + protein L-histidine = ADP + protein N-phospho-L-histidine.</text>
        <dbReference type="EC" id="2.7.13.3"/>
    </reaction>
</comment>
<dbReference type="GO" id="GO:0005886">
    <property type="term" value="C:plasma membrane"/>
    <property type="evidence" value="ECO:0007669"/>
    <property type="project" value="UniProtKB-SubCell"/>
</dbReference>
<evidence type="ECO:0000256" key="8">
    <source>
        <dbReference type="ARBA" id="ARBA00022777"/>
    </source>
</evidence>
<dbReference type="GO" id="GO:0005524">
    <property type="term" value="F:ATP binding"/>
    <property type="evidence" value="ECO:0007669"/>
    <property type="project" value="UniProtKB-KW"/>
</dbReference>
<organism evidence="13 14">
    <name type="scientific">Aureimonas ureilytica</name>
    <dbReference type="NCBI Taxonomy" id="401562"/>
    <lineage>
        <taxon>Bacteria</taxon>
        <taxon>Pseudomonadati</taxon>
        <taxon>Pseudomonadota</taxon>
        <taxon>Alphaproteobacteria</taxon>
        <taxon>Hyphomicrobiales</taxon>
        <taxon>Aurantimonadaceae</taxon>
        <taxon>Aureimonas</taxon>
    </lineage>
</organism>
<dbReference type="InterPro" id="IPR003660">
    <property type="entry name" value="HAMP_dom"/>
</dbReference>
<keyword evidence="4" id="KW-1003">Cell membrane</keyword>
<dbReference type="PANTHER" id="PTHR44936:SF10">
    <property type="entry name" value="SENSOR PROTEIN RSTB"/>
    <property type="match status" value="1"/>
</dbReference>
<dbReference type="CDD" id="cd06225">
    <property type="entry name" value="HAMP"/>
    <property type="match status" value="1"/>
</dbReference>
<evidence type="ECO:0000256" key="4">
    <source>
        <dbReference type="ARBA" id="ARBA00022475"/>
    </source>
</evidence>
<evidence type="ECO:0000256" key="1">
    <source>
        <dbReference type="ARBA" id="ARBA00000085"/>
    </source>
</evidence>
<dbReference type="PANTHER" id="PTHR44936">
    <property type="entry name" value="SENSOR PROTEIN CREC"/>
    <property type="match status" value="1"/>
</dbReference>
<dbReference type="EC" id="2.7.13.3" evidence="3"/>
<dbReference type="CDD" id="cd00075">
    <property type="entry name" value="HATPase"/>
    <property type="match status" value="1"/>
</dbReference>
<dbReference type="InterPro" id="IPR050980">
    <property type="entry name" value="2C_sensor_his_kinase"/>
</dbReference>
<comment type="subcellular location">
    <subcellularLocation>
        <location evidence="2">Cell membrane</location>
        <topology evidence="2">Multi-pass membrane protein</topology>
    </subcellularLocation>
</comment>